<accession>A0ABR3JJ56</accession>
<organism evidence="4 5">
    <name type="scientific">Hohenbuehelia grisea</name>
    <dbReference type="NCBI Taxonomy" id="104357"/>
    <lineage>
        <taxon>Eukaryota</taxon>
        <taxon>Fungi</taxon>
        <taxon>Dikarya</taxon>
        <taxon>Basidiomycota</taxon>
        <taxon>Agaricomycotina</taxon>
        <taxon>Agaricomycetes</taxon>
        <taxon>Agaricomycetidae</taxon>
        <taxon>Agaricales</taxon>
        <taxon>Pleurotineae</taxon>
        <taxon>Pleurotaceae</taxon>
        <taxon>Hohenbuehelia</taxon>
    </lineage>
</organism>
<dbReference type="InterPro" id="IPR020569">
    <property type="entry name" value="UPF0029_Impact_CS"/>
</dbReference>
<reference evidence="5" key="1">
    <citation type="submission" date="2024-06" db="EMBL/GenBank/DDBJ databases">
        <title>Multi-omics analyses provide insights into the biosynthesis of the anticancer antibiotic pleurotin in Hohenbuehelia grisea.</title>
        <authorList>
            <person name="Weaver J.A."/>
            <person name="Alberti F."/>
        </authorList>
    </citation>
    <scope>NUCLEOTIDE SEQUENCE [LARGE SCALE GENOMIC DNA]</scope>
    <source>
        <strain evidence="5">T-177</strain>
    </source>
</reference>
<dbReference type="SUPFAM" id="SSF54211">
    <property type="entry name" value="Ribosomal protein S5 domain 2-like"/>
    <property type="match status" value="1"/>
</dbReference>
<comment type="caution">
    <text evidence="4">The sequence shown here is derived from an EMBL/GenBank/DDBJ whole genome shotgun (WGS) entry which is preliminary data.</text>
</comment>
<dbReference type="InterPro" id="IPR023582">
    <property type="entry name" value="Impact"/>
</dbReference>
<comment type="similarity">
    <text evidence="1">Belongs to the IMPACT family.</text>
</comment>
<evidence type="ECO:0000313" key="4">
    <source>
        <dbReference type="EMBL" id="KAL0955756.1"/>
    </source>
</evidence>
<evidence type="ECO:0000256" key="1">
    <source>
        <dbReference type="ARBA" id="ARBA00007665"/>
    </source>
</evidence>
<dbReference type="EMBL" id="JASNQZ010000006">
    <property type="protein sequence ID" value="KAL0955756.1"/>
    <property type="molecule type" value="Genomic_DNA"/>
</dbReference>
<dbReference type="PANTHER" id="PTHR16301">
    <property type="entry name" value="IMPACT-RELATED"/>
    <property type="match status" value="1"/>
</dbReference>
<evidence type="ECO:0000259" key="3">
    <source>
        <dbReference type="Pfam" id="PF01205"/>
    </source>
</evidence>
<dbReference type="InterPro" id="IPR036956">
    <property type="entry name" value="Impact_N_sf"/>
</dbReference>
<evidence type="ECO:0000313" key="5">
    <source>
        <dbReference type="Proteomes" id="UP001556367"/>
    </source>
</evidence>
<dbReference type="PROSITE" id="PS00910">
    <property type="entry name" value="UPF0029"/>
    <property type="match status" value="1"/>
</dbReference>
<dbReference type="PANTHER" id="PTHR16301:SF25">
    <property type="entry name" value="PROTEIN IMPACT"/>
    <property type="match status" value="1"/>
</dbReference>
<dbReference type="InterPro" id="IPR001498">
    <property type="entry name" value="Impact_N"/>
</dbReference>
<protein>
    <recommendedName>
        <fullName evidence="3">Impact N-terminal domain-containing protein</fullName>
    </recommendedName>
</protein>
<keyword evidence="5" id="KW-1185">Reference proteome</keyword>
<dbReference type="Gene3D" id="3.30.230.30">
    <property type="entry name" value="Impact, N-terminal domain"/>
    <property type="match status" value="1"/>
</dbReference>
<feature type="region of interest" description="Disordered" evidence="2">
    <location>
        <begin position="189"/>
        <end position="213"/>
    </location>
</feature>
<gene>
    <name evidence="4" type="ORF">HGRIS_001971</name>
</gene>
<feature type="domain" description="Impact N-terminal" evidence="3">
    <location>
        <begin position="37"/>
        <end position="155"/>
    </location>
</feature>
<dbReference type="InterPro" id="IPR020568">
    <property type="entry name" value="Ribosomal_Su5_D2-typ_SF"/>
</dbReference>
<name>A0ABR3JJ56_9AGAR</name>
<evidence type="ECO:0000256" key="2">
    <source>
        <dbReference type="SAM" id="MobiDB-lite"/>
    </source>
</evidence>
<dbReference type="Pfam" id="PF01205">
    <property type="entry name" value="Impact_N"/>
    <property type="match status" value="1"/>
</dbReference>
<sequence>MQGGGNRMGEHQRVQICFRAESGTGFLLATSQEVRDRGSTFVASAFRAVTPAEAAAAVKHLKFVLHASKPATHEISAWRCMVLKNGCTGLGGLDDFEMKSGSQDDGESWAGGKVLKVMQSEGVIDVVIVVSRWYGGTMLGPARFAHIETCTREACRVFKRKDEMDDCIATLSTLDDILSQLREELAAFKPASDAQGSSSSTLPSSRKSKQPDYSALIETMDVNKAKRFITAREKAIDNTKKLIFRAKTVTD</sequence>
<dbReference type="Proteomes" id="UP001556367">
    <property type="component" value="Unassembled WGS sequence"/>
</dbReference>
<proteinExistence type="inferred from homology"/>